<sequence>KQTVVATSSTEAEYVAAAS</sequence>
<proteinExistence type="predicted"/>
<dbReference type="AlphaFoldDB" id="A0A699T4H8"/>
<dbReference type="EMBL" id="BKCJ011207645">
    <property type="protein sequence ID" value="GFD03846.1"/>
    <property type="molecule type" value="Genomic_DNA"/>
</dbReference>
<organism evidence="1">
    <name type="scientific">Tanacetum cinerariifolium</name>
    <name type="common">Dalmatian daisy</name>
    <name type="synonym">Chrysanthemum cinerariifolium</name>
    <dbReference type="NCBI Taxonomy" id="118510"/>
    <lineage>
        <taxon>Eukaryota</taxon>
        <taxon>Viridiplantae</taxon>
        <taxon>Streptophyta</taxon>
        <taxon>Embryophyta</taxon>
        <taxon>Tracheophyta</taxon>
        <taxon>Spermatophyta</taxon>
        <taxon>Magnoliopsida</taxon>
        <taxon>eudicotyledons</taxon>
        <taxon>Gunneridae</taxon>
        <taxon>Pentapetalae</taxon>
        <taxon>asterids</taxon>
        <taxon>campanulids</taxon>
        <taxon>Asterales</taxon>
        <taxon>Asteraceae</taxon>
        <taxon>Asteroideae</taxon>
        <taxon>Anthemideae</taxon>
        <taxon>Anthemidinae</taxon>
        <taxon>Tanacetum</taxon>
    </lineage>
</organism>
<reference evidence="1" key="1">
    <citation type="journal article" date="2019" name="Sci. Rep.">
        <title>Draft genome of Tanacetum cinerariifolium, the natural source of mosquito coil.</title>
        <authorList>
            <person name="Yamashiro T."/>
            <person name="Shiraishi A."/>
            <person name="Satake H."/>
            <person name="Nakayama K."/>
        </authorList>
    </citation>
    <scope>NUCLEOTIDE SEQUENCE</scope>
</reference>
<comment type="caution">
    <text evidence="1">The sequence shown here is derived from an EMBL/GenBank/DDBJ whole genome shotgun (WGS) entry which is preliminary data.</text>
</comment>
<feature type="non-terminal residue" evidence="1">
    <location>
        <position position="1"/>
    </location>
</feature>
<accession>A0A699T4H8</accession>
<gene>
    <name evidence="1" type="ORF">Tci_875815</name>
</gene>
<evidence type="ECO:0000313" key="1">
    <source>
        <dbReference type="EMBL" id="GFD03846.1"/>
    </source>
</evidence>
<name>A0A699T4H8_TANCI</name>
<protein>
    <submittedName>
        <fullName evidence="1">Uncharacterized protein</fullName>
    </submittedName>
</protein>